<dbReference type="GeneID" id="80645250"/>
<dbReference type="KEGG" id="vg:80645250"/>
<organism evidence="7 8">
    <name type="scientific">Klebsiella phage K64-1</name>
    <name type="common">Bacteriophage K64-1</name>
    <dbReference type="NCBI Taxonomy" id="1439894"/>
    <lineage>
        <taxon>Viruses</taxon>
        <taxon>Duplodnaviria</taxon>
        <taxon>Heunggongvirae</taxon>
        <taxon>Uroviricota</taxon>
        <taxon>Caudoviricetes</taxon>
        <taxon>Alcyoneusvirus</taxon>
        <taxon>Alcyoneusvirus K641</taxon>
    </lineage>
</organism>
<organismHost>
    <name type="scientific">Klebsiella</name>
    <dbReference type="NCBI Taxonomy" id="570"/>
</organismHost>
<dbReference type="SUPFAM" id="SSF47240">
    <property type="entry name" value="Ferritin-like"/>
    <property type="match status" value="1"/>
</dbReference>
<evidence type="ECO:0000313" key="8">
    <source>
        <dbReference type="Proteomes" id="UP000202478"/>
    </source>
</evidence>
<dbReference type="NCBIfam" id="NF006576">
    <property type="entry name" value="PRK09101.1"/>
    <property type="match status" value="1"/>
</dbReference>
<dbReference type="PANTHER" id="PTHR23409:SF18">
    <property type="entry name" value="RIBONUCLEOSIDE-DIPHOSPHATE REDUCTASE SUBUNIT M2"/>
    <property type="match status" value="1"/>
</dbReference>
<dbReference type="EC" id="1.17.4.1" evidence="3"/>
<dbReference type="InterPro" id="IPR033909">
    <property type="entry name" value="RNR_small"/>
</dbReference>
<dbReference type="InterPro" id="IPR012348">
    <property type="entry name" value="RNR-like"/>
</dbReference>
<evidence type="ECO:0000256" key="6">
    <source>
        <dbReference type="ARBA" id="ARBA00023004"/>
    </source>
</evidence>
<keyword evidence="5" id="KW-0560">Oxidoreductase</keyword>
<sequence>MSVFQKNTKSHLEKNMFFDEAVDIQRFETNKYSTIEKLTEQQKGFFWSPGEVDVNKDKIDFTKLSEAEKHIFTSNLKRQILLDSVQGRGPNTVLLPLASLPEVENFIETWAFFEGAIHSKSYTHIIRNIYTNPSEVFDTMLDIPEILDCAVDVSKYYDDLEEYGTWYRMLGVGTHTINGKELVIDMYELKKKLWLCLNSINVLEGIRFYVSFAASFAFGENKIMEGNAKIIRLIARDESLHLAATQMMLRLLKKEDPDFVKISEECYDEVQSMFLDAIKQEEDWADYLFKDGSIIGLNAEILKQYVRWIGSKRMAAVGIKCPYAVTKNSPLPWMEHWISSAGVQVAPQETEISSYVIGGIKADITENTFSTFKL</sequence>
<dbReference type="Gene3D" id="1.10.620.20">
    <property type="entry name" value="Ribonucleotide Reductase, subunit A"/>
    <property type="match status" value="1"/>
</dbReference>
<dbReference type="OrthoDB" id="4477at10239"/>
<accession>A0A0A8JBN9</accession>
<evidence type="ECO:0000256" key="4">
    <source>
        <dbReference type="ARBA" id="ARBA00022723"/>
    </source>
</evidence>
<dbReference type="InterPro" id="IPR000358">
    <property type="entry name" value="RNR_small_fam"/>
</dbReference>
<proteinExistence type="inferred from homology"/>
<dbReference type="RefSeq" id="YP_010843065.1">
    <property type="nucleotide sequence ID" value="NC_027399.1"/>
</dbReference>
<evidence type="ECO:0000256" key="2">
    <source>
        <dbReference type="ARBA" id="ARBA00009303"/>
    </source>
</evidence>
<evidence type="ECO:0000313" key="7">
    <source>
        <dbReference type="EMBL" id="BAQ02817.1"/>
    </source>
</evidence>
<evidence type="ECO:0000256" key="1">
    <source>
        <dbReference type="ARBA" id="ARBA00001962"/>
    </source>
</evidence>
<dbReference type="CDD" id="cd01049">
    <property type="entry name" value="RNRR2"/>
    <property type="match status" value="1"/>
</dbReference>
<dbReference type="EMBL" id="AB897757">
    <property type="protein sequence ID" value="BAQ02817.1"/>
    <property type="molecule type" value="Genomic_DNA"/>
</dbReference>
<comment type="similarity">
    <text evidence="2">Belongs to the ribonucleoside diphosphate reductase small chain family.</text>
</comment>
<comment type="cofactor">
    <cofactor evidence="1">
        <name>Fe cation</name>
        <dbReference type="ChEBI" id="CHEBI:24875"/>
    </cofactor>
</comment>
<dbReference type="PANTHER" id="PTHR23409">
    <property type="entry name" value="RIBONUCLEOSIDE-DIPHOSPHATE REDUCTASE SMALL CHAIN"/>
    <property type="match status" value="1"/>
</dbReference>
<dbReference type="GO" id="GO:0046872">
    <property type="term" value="F:metal ion binding"/>
    <property type="evidence" value="ECO:0007669"/>
    <property type="project" value="UniProtKB-KW"/>
</dbReference>
<dbReference type="UniPathway" id="UPA00326"/>
<keyword evidence="8" id="KW-1185">Reference proteome</keyword>
<dbReference type="InterPro" id="IPR009078">
    <property type="entry name" value="Ferritin-like_SF"/>
</dbReference>
<protein>
    <recommendedName>
        <fullName evidence="3">ribonucleoside-diphosphate reductase</fullName>
        <ecNumber evidence="3">1.17.4.1</ecNumber>
    </recommendedName>
</protein>
<name>A0A0A8JBN9_BPK64</name>
<keyword evidence="6" id="KW-0408">Iron</keyword>
<evidence type="ECO:0000256" key="3">
    <source>
        <dbReference type="ARBA" id="ARBA00012274"/>
    </source>
</evidence>
<dbReference type="GO" id="GO:0009263">
    <property type="term" value="P:deoxyribonucleotide biosynthetic process"/>
    <property type="evidence" value="ECO:0007669"/>
    <property type="project" value="InterPro"/>
</dbReference>
<evidence type="ECO:0000256" key="5">
    <source>
        <dbReference type="ARBA" id="ARBA00023002"/>
    </source>
</evidence>
<dbReference type="GO" id="GO:0004748">
    <property type="term" value="F:ribonucleoside-diphosphate reductase activity, thioredoxin disulfide as acceptor"/>
    <property type="evidence" value="ECO:0007669"/>
    <property type="project" value="UniProtKB-EC"/>
</dbReference>
<dbReference type="Proteomes" id="UP000202478">
    <property type="component" value="Segment"/>
</dbReference>
<keyword evidence="4" id="KW-0479">Metal-binding</keyword>
<reference evidence="8" key="1">
    <citation type="journal article" date="2015" name="Antimicrob. Agents Chemother.">
        <title>Identification of capsular types in carbapenem-resistant Klebsiella pneumoniae strains by wzc sequencing and implications in capsule depolymerase treatment.</title>
        <authorList>
            <person name="Pan Y.-J."/>
            <person name="Lin T.-L."/>
            <person name="Lin Y.-T."/>
            <person name="Su P.-A."/>
            <person name="Chen C.-T."/>
            <person name="Hsieh P.-F."/>
            <person name="Hsu C.-R."/>
            <person name="Chen C.-C."/>
            <person name="Hsieh Y.-C."/>
            <person name="Wang J.-T."/>
        </authorList>
    </citation>
    <scope>NUCLEOTIDE SEQUENCE [LARGE SCALE GENOMIC DNA]</scope>
</reference>
<dbReference type="Pfam" id="PF00268">
    <property type="entry name" value="Ribonuc_red_sm"/>
    <property type="match status" value="1"/>
</dbReference>